<dbReference type="AlphaFoldDB" id="A0A1G5SIA0"/>
<feature type="domain" description="SPOR" evidence="7">
    <location>
        <begin position="230"/>
        <end position="312"/>
    </location>
</feature>
<dbReference type="EMBL" id="FMWO01000056">
    <property type="protein sequence ID" value="SCZ86099.1"/>
    <property type="molecule type" value="Genomic_DNA"/>
</dbReference>
<proteinExistence type="inferred from homology"/>
<comment type="function">
    <text evidence="4">Lytic transglycosylase with a strong preference for naked glycan strands that lack stem peptides.</text>
</comment>
<dbReference type="InterPro" id="IPR009009">
    <property type="entry name" value="RlpA-like_DPBB"/>
</dbReference>
<feature type="compositionally biased region" description="Polar residues" evidence="6">
    <location>
        <begin position="39"/>
        <end position="53"/>
    </location>
</feature>
<dbReference type="PANTHER" id="PTHR34183">
    <property type="entry name" value="ENDOLYTIC PEPTIDOGLYCAN TRANSGLYCOSYLASE RLPA"/>
    <property type="match status" value="1"/>
</dbReference>
<comment type="similarity">
    <text evidence="4 5">Belongs to the RlpA family.</text>
</comment>
<dbReference type="GO" id="GO:0008932">
    <property type="term" value="F:lytic endotransglycosylase activity"/>
    <property type="evidence" value="ECO:0007669"/>
    <property type="project" value="UniProtKB-UniRule"/>
</dbReference>
<dbReference type="FunFam" id="2.40.40.10:FF:000003">
    <property type="entry name" value="Endolytic peptidoglycan transglycosylase RlpA"/>
    <property type="match status" value="1"/>
</dbReference>
<dbReference type="InterPro" id="IPR036908">
    <property type="entry name" value="RlpA-like_sf"/>
</dbReference>
<dbReference type="EC" id="4.2.2.-" evidence="4"/>
<evidence type="ECO:0000256" key="1">
    <source>
        <dbReference type="ARBA" id="ARBA00022729"/>
    </source>
</evidence>
<dbReference type="NCBIfam" id="TIGR00413">
    <property type="entry name" value="rlpA"/>
    <property type="match status" value="1"/>
</dbReference>
<dbReference type="PANTHER" id="PTHR34183:SF1">
    <property type="entry name" value="ENDOLYTIC PEPTIDOGLYCAN TRANSGLYCOSYLASE RLPA"/>
    <property type="match status" value="1"/>
</dbReference>
<evidence type="ECO:0000256" key="3">
    <source>
        <dbReference type="ARBA" id="ARBA00023316"/>
    </source>
</evidence>
<dbReference type="CDD" id="cd22268">
    <property type="entry name" value="DPBB_RlpA-like"/>
    <property type="match status" value="1"/>
</dbReference>
<dbReference type="InterPro" id="IPR034718">
    <property type="entry name" value="RlpA"/>
</dbReference>
<evidence type="ECO:0000256" key="5">
    <source>
        <dbReference type="RuleBase" id="RU003495"/>
    </source>
</evidence>
<dbReference type="RefSeq" id="WP_090286906.1">
    <property type="nucleotide sequence ID" value="NZ_FMWO01000056.1"/>
</dbReference>
<dbReference type="Pfam" id="PF03330">
    <property type="entry name" value="DPBB_1"/>
    <property type="match status" value="1"/>
</dbReference>
<dbReference type="SUPFAM" id="SSF50685">
    <property type="entry name" value="Barwin-like endoglucanases"/>
    <property type="match status" value="1"/>
</dbReference>
<evidence type="ECO:0000259" key="7">
    <source>
        <dbReference type="PROSITE" id="PS51724"/>
    </source>
</evidence>
<name>A0A1G5SIA0_9PROT</name>
<dbReference type="HAMAP" id="MF_02071">
    <property type="entry name" value="RlpA"/>
    <property type="match status" value="1"/>
</dbReference>
<dbReference type="Gene3D" id="3.30.70.1070">
    <property type="entry name" value="Sporulation related repeat"/>
    <property type="match status" value="1"/>
</dbReference>
<keyword evidence="2 4" id="KW-0456">Lyase</keyword>
<evidence type="ECO:0000256" key="4">
    <source>
        <dbReference type="HAMAP-Rule" id="MF_02071"/>
    </source>
</evidence>
<dbReference type="Pfam" id="PF05036">
    <property type="entry name" value="SPOR"/>
    <property type="match status" value="1"/>
</dbReference>
<gene>
    <name evidence="4" type="primary">rlpA</name>
    <name evidence="8" type="ORF">NSMM_480101</name>
</gene>
<reference evidence="8 9" key="1">
    <citation type="submission" date="2016-10" db="EMBL/GenBank/DDBJ databases">
        <authorList>
            <person name="de Groot N.N."/>
        </authorList>
    </citation>
    <scope>NUCLEOTIDE SEQUENCE [LARGE SCALE GENOMIC DNA]</scope>
    <source>
        <strain evidence="8">1</strain>
    </source>
</reference>
<dbReference type="GO" id="GO:0000270">
    <property type="term" value="P:peptidoglycan metabolic process"/>
    <property type="evidence" value="ECO:0007669"/>
    <property type="project" value="UniProtKB-UniRule"/>
</dbReference>
<evidence type="ECO:0000313" key="8">
    <source>
        <dbReference type="EMBL" id="SCZ86099.1"/>
    </source>
</evidence>
<dbReference type="GO" id="GO:0071555">
    <property type="term" value="P:cell wall organization"/>
    <property type="evidence" value="ECO:0007669"/>
    <property type="project" value="UniProtKB-KW"/>
</dbReference>
<dbReference type="Gene3D" id="2.40.40.10">
    <property type="entry name" value="RlpA-like domain"/>
    <property type="match status" value="1"/>
</dbReference>
<dbReference type="GO" id="GO:0042834">
    <property type="term" value="F:peptidoglycan binding"/>
    <property type="evidence" value="ECO:0007669"/>
    <property type="project" value="InterPro"/>
</dbReference>
<evidence type="ECO:0000256" key="2">
    <source>
        <dbReference type="ARBA" id="ARBA00023239"/>
    </source>
</evidence>
<protein>
    <recommendedName>
        <fullName evidence="4">Endolytic peptidoglycan transglycosylase RlpA</fullName>
        <ecNumber evidence="4">4.2.2.-</ecNumber>
    </recommendedName>
</protein>
<dbReference type="STRING" id="51642.NSMM_480101"/>
<dbReference type="InterPro" id="IPR012997">
    <property type="entry name" value="RplA"/>
</dbReference>
<dbReference type="PROSITE" id="PS51724">
    <property type="entry name" value="SPOR"/>
    <property type="match status" value="1"/>
</dbReference>
<dbReference type="InterPro" id="IPR007730">
    <property type="entry name" value="SPOR-like_dom"/>
</dbReference>
<dbReference type="Proteomes" id="UP000198729">
    <property type="component" value="Unassembled WGS sequence"/>
</dbReference>
<keyword evidence="1" id="KW-0732">Signal</keyword>
<accession>A0A1G5SIA0</accession>
<evidence type="ECO:0000256" key="6">
    <source>
        <dbReference type="SAM" id="MobiDB-lite"/>
    </source>
</evidence>
<keyword evidence="8" id="KW-0449">Lipoprotein</keyword>
<dbReference type="SUPFAM" id="SSF110997">
    <property type="entry name" value="Sporulation related repeat"/>
    <property type="match status" value="1"/>
</dbReference>
<evidence type="ECO:0000313" key="9">
    <source>
        <dbReference type="Proteomes" id="UP000198729"/>
    </source>
</evidence>
<sequence length="312" mass="34448">MATAKIYSNNPRLVSSWFILWLIAFYLTGCSNTGTIVGKSSKQPGASTSQPSHTNKRGGGYYLDDGPETNPPIHLDAVVNAIPKAEPLRSANMKRYSALGKTYVPMTKLVPYRTRGTASWYGKRFHGKNTASGEIYNMYAMTAAHPTLPIPSYVRVTHLQNGKSIIVRVNDRGPFIDNRLIDLSYVAAHKLDMLADGSAPVEVEIILPHQSSANRVTPPQTLPASTVMHSDDNETTYLQVAAFSASENAQNYFDRFQSQLQAEFQDIARLSRIRETNGLYRVLIGPFTDEKSARQIASVLLDSIGTQPILLK</sequence>
<keyword evidence="3 4" id="KW-0961">Cell wall biogenesis/degradation</keyword>
<keyword evidence="9" id="KW-1185">Reference proteome</keyword>
<feature type="region of interest" description="Disordered" evidence="6">
    <location>
        <begin position="39"/>
        <end position="65"/>
    </location>
</feature>
<dbReference type="InterPro" id="IPR036680">
    <property type="entry name" value="SPOR-like_sf"/>
</dbReference>
<dbReference type="OrthoDB" id="9779128at2"/>
<organism evidence="8 9">
    <name type="scientific">Nitrosomonas mobilis</name>
    <dbReference type="NCBI Taxonomy" id="51642"/>
    <lineage>
        <taxon>Bacteria</taxon>
        <taxon>Pseudomonadati</taxon>
        <taxon>Pseudomonadota</taxon>
        <taxon>Betaproteobacteria</taxon>
        <taxon>Nitrosomonadales</taxon>
        <taxon>Nitrosomonadaceae</taxon>
        <taxon>Nitrosomonas</taxon>
    </lineage>
</organism>